<dbReference type="EMBL" id="JAMBPX010000001">
    <property type="protein sequence ID" value="MDG0857857.1"/>
    <property type="molecule type" value="Genomic_DNA"/>
</dbReference>
<name>A0A9X4L6K8_9STAP</name>
<reference evidence="1" key="1">
    <citation type="submission" date="2022-05" db="EMBL/GenBank/DDBJ databases">
        <title>Comparative genomics of Staphylococcus equorum isolates.</title>
        <authorList>
            <person name="Luelf R.H."/>
        </authorList>
    </citation>
    <scope>NUCLEOTIDE SEQUENCE</scope>
    <source>
        <strain evidence="1">TMW 2.2343</strain>
    </source>
</reference>
<dbReference type="AlphaFoldDB" id="A0A9X4L6K8"/>
<dbReference type="Proteomes" id="UP001152302">
    <property type="component" value="Unassembled WGS sequence"/>
</dbReference>
<proteinExistence type="predicted"/>
<comment type="caution">
    <text evidence="1">The sequence shown here is derived from an EMBL/GenBank/DDBJ whole genome shotgun (WGS) entry which is preliminary data.</text>
</comment>
<gene>
    <name evidence="1" type="ORF">M4L21_00830</name>
</gene>
<organism evidence="1 2">
    <name type="scientific">Staphylococcus equorum</name>
    <dbReference type="NCBI Taxonomy" id="246432"/>
    <lineage>
        <taxon>Bacteria</taxon>
        <taxon>Bacillati</taxon>
        <taxon>Bacillota</taxon>
        <taxon>Bacilli</taxon>
        <taxon>Bacillales</taxon>
        <taxon>Staphylococcaceae</taxon>
        <taxon>Staphylococcus</taxon>
    </lineage>
</organism>
<accession>A0A9X4L6K8</accession>
<evidence type="ECO:0000313" key="2">
    <source>
        <dbReference type="Proteomes" id="UP001152302"/>
    </source>
</evidence>
<dbReference type="RefSeq" id="WP_277580402.1">
    <property type="nucleotide sequence ID" value="NZ_JAMBPV010000001.1"/>
</dbReference>
<evidence type="ECO:0000313" key="1">
    <source>
        <dbReference type="EMBL" id="MDG0857857.1"/>
    </source>
</evidence>
<sequence>MISNTTCANLPLKLYNKTLWPLPIFLLSIPLTKDNEIDDKGVSAECSRLLKARFIEKTTSVFNQPIIVTKASTTHM</sequence>
<protein>
    <submittedName>
        <fullName evidence="1">Uncharacterized protein</fullName>
    </submittedName>
</protein>